<dbReference type="EMBL" id="CP000830">
    <property type="protein sequence ID" value="ABV92092.1"/>
    <property type="molecule type" value="Genomic_DNA"/>
</dbReference>
<dbReference type="InterPro" id="IPR002575">
    <property type="entry name" value="Aminoglycoside_PTrfase"/>
</dbReference>
<dbReference type="Proteomes" id="UP000006833">
    <property type="component" value="Chromosome"/>
</dbReference>
<gene>
    <name evidence="2" type="primary">aph</name>
    <name evidence="2" type="ordered locus">Dshi_0343</name>
</gene>
<dbReference type="RefSeq" id="WP_012177022.1">
    <property type="nucleotide sequence ID" value="NC_009952.1"/>
</dbReference>
<dbReference type="HOGENOM" id="CLU_871186_0_0_5"/>
<keyword evidence="3" id="KW-1185">Reference proteome</keyword>
<reference evidence="3" key="1">
    <citation type="journal article" date="2010" name="ISME J.">
        <title>The complete genome sequence of the algal symbiont Dinoroseobacter shibae: a hitchhiker's guide to life in the sea.</title>
        <authorList>
            <person name="Wagner-Dobler I."/>
            <person name="Ballhausen B."/>
            <person name="Berger M."/>
            <person name="Brinkhoff T."/>
            <person name="Buchholz I."/>
            <person name="Bunk B."/>
            <person name="Cypionka H."/>
            <person name="Daniel R."/>
            <person name="Drepper T."/>
            <person name="Gerdts G."/>
            <person name="Hahnke S."/>
            <person name="Han C."/>
            <person name="Jahn D."/>
            <person name="Kalhoefer D."/>
            <person name="Kiss H."/>
            <person name="Klenk H.P."/>
            <person name="Kyrpides N."/>
            <person name="Liebl W."/>
            <person name="Liesegang H."/>
            <person name="Meincke L."/>
            <person name="Pati A."/>
            <person name="Petersen J."/>
            <person name="Piekarski T."/>
            <person name="Pommerenke C."/>
            <person name="Pradella S."/>
            <person name="Pukall R."/>
            <person name="Rabus R."/>
            <person name="Stackebrandt E."/>
            <person name="Thole S."/>
            <person name="Thompson L."/>
            <person name="Tielen P."/>
            <person name="Tomasch J."/>
            <person name="von Jan M."/>
            <person name="Wanphrut N."/>
            <person name="Wichels A."/>
            <person name="Zech H."/>
            <person name="Simon M."/>
        </authorList>
    </citation>
    <scope>NUCLEOTIDE SEQUENCE [LARGE SCALE GENOMIC DNA]</scope>
    <source>
        <strain evidence="3">DSM 16493 / NCIMB 14021 / DFL 12</strain>
    </source>
</reference>
<accession>A8LMB5</accession>
<feature type="domain" description="Aminoglycoside phosphotransferase" evidence="1">
    <location>
        <begin position="53"/>
        <end position="254"/>
    </location>
</feature>
<evidence type="ECO:0000259" key="1">
    <source>
        <dbReference type="Pfam" id="PF01636"/>
    </source>
</evidence>
<dbReference type="Pfam" id="PF01636">
    <property type="entry name" value="APH"/>
    <property type="match status" value="1"/>
</dbReference>
<dbReference type="Gene3D" id="3.90.1200.10">
    <property type="match status" value="1"/>
</dbReference>
<protein>
    <submittedName>
        <fullName evidence="2">Aminoglycoside phosphotransferase</fullName>
        <ecNumber evidence="2">2.7.1.95</ecNumber>
    </submittedName>
</protein>
<evidence type="ECO:0000313" key="3">
    <source>
        <dbReference type="Proteomes" id="UP000006833"/>
    </source>
</evidence>
<proteinExistence type="predicted"/>
<name>A8LMB5_DINSH</name>
<dbReference type="InterPro" id="IPR011009">
    <property type="entry name" value="Kinase-like_dom_sf"/>
</dbReference>
<dbReference type="GO" id="GO:0008910">
    <property type="term" value="F:kanamycin kinase activity"/>
    <property type="evidence" value="ECO:0007669"/>
    <property type="project" value="UniProtKB-EC"/>
</dbReference>
<dbReference type="STRING" id="398580.Dshi_0343"/>
<organism evidence="2 3">
    <name type="scientific">Dinoroseobacter shibae (strain DSM 16493 / NCIMB 14021 / DFL 12)</name>
    <dbReference type="NCBI Taxonomy" id="398580"/>
    <lineage>
        <taxon>Bacteria</taxon>
        <taxon>Pseudomonadati</taxon>
        <taxon>Pseudomonadota</taxon>
        <taxon>Alphaproteobacteria</taxon>
        <taxon>Rhodobacterales</taxon>
        <taxon>Roseobacteraceae</taxon>
        <taxon>Dinoroseobacter</taxon>
    </lineage>
</organism>
<dbReference type="AlphaFoldDB" id="A8LMB5"/>
<keyword evidence="2" id="KW-0808">Transferase</keyword>
<dbReference type="OrthoDB" id="7856512at2"/>
<dbReference type="SUPFAM" id="SSF56112">
    <property type="entry name" value="Protein kinase-like (PK-like)"/>
    <property type="match status" value="1"/>
</dbReference>
<dbReference type="EC" id="2.7.1.95" evidence="2"/>
<evidence type="ECO:0000313" key="2">
    <source>
        <dbReference type="EMBL" id="ABV92092.1"/>
    </source>
</evidence>
<sequence>MTPGDRMMASALGSWTRLAPFAGLDPAAFEAEELWRREDPGQVRIVLRMRGGAGQDLVFKRVFQPQDRGRWAEALDGQRRAVRALMRDPVHVPPAILAEDAETLSTVQDFVPGRTLQDHMLLRFDKPGARAQVLQRAGRFLAAFHGATAEGDKPFNPATMLDYIRALGRRALSGDLTLADPDLFAVLAEGLEAAAQTAAGQPVRVAAQHGDLHARNLIVSGKRATLIDFAQDRSAPVQYDMARLIVDLGARFSGDAAPEATCGLPAADLAALSDGYGRDLSQDACLAFLCRCRVLQDWAALPAVASQRSAFQQERLLQLQKTATRLAAA</sequence>
<dbReference type="eggNOG" id="COG2334">
    <property type="taxonomic scope" value="Bacteria"/>
</dbReference>
<dbReference type="KEGG" id="dsh:Dshi_0343"/>